<dbReference type="GO" id="GO:0005524">
    <property type="term" value="F:ATP binding"/>
    <property type="evidence" value="ECO:0007669"/>
    <property type="project" value="UniProtKB-KW"/>
</dbReference>
<keyword evidence="9" id="KW-0812">Transmembrane</keyword>
<dbReference type="PRINTS" id="PR00344">
    <property type="entry name" value="BCTRLSENSOR"/>
</dbReference>
<name>A0A2N0YYP8_9BACI</name>
<proteinExistence type="predicted"/>
<dbReference type="RefSeq" id="WP_101178438.1">
    <property type="nucleotide sequence ID" value="NZ_PISE01000043.1"/>
</dbReference>
<accession>A0A2N0YYP8</accession>
<evidence type="ECO:0000256" key="3">
    <source>
        <dbReference type="ARBA" id="ARBA00022553"/>
    </source>
</evidence>
<evidence type="ECO:0000256" key="4">
    <source>
        <dbReference type="ARBA" id="ARBA00022679"/>
    </source>
</evidence>
<dbReference type="InterPro" id="IPR036890">
    <property type="entry name" value="HATPase_C_sf"/>
</dbReference>
<keyword evidence="3" id="KW-0597">Phosphoprotein</keyword>
<feature type="transmembrane region" description="Helical" evidence="9">
    <location>
        <begin position="57"/>
        <end position="78"/>
    </location>
</feature>
<keyword evidence="12" id="KW-1185">Reference proteome</keyword>
<dbReference type="GO" id="GO:0004673">
    <property type="term" value="F:protein histidine kinase activity"/>
    <property type="evidence" value="ECO:0007669"/>
    <property type="project" value="UniProtKB-EC"/>
</dbReference>
<evidence type="ECO:0000313" key="12">
    <source>
        <dbReference type="Proteomes" id="UP000233375"/>
    </source>
</evidence>
<organism evidence="11 12">
    <name type="scientific">Niallia nealsonii</name>
    <dbReference type="NCBI Taxonomy" id="115979"/>
    <lineage>
        <taxon>Bacteria</taxon>
        <taxon>Bacillati</taxon>
        <taxon>Bacillota</taxon>
        <taxon>Bacilli</taxon>
        <taxon>Bacillales</taxon>
        <taxon>Bacillaceae</taxon>
        <taxon>Niallia</taxon>
    </lineage>
</organism>
<feature type="transmembrane region" description="Helical" evidence="9">
    <location>
        <begin position="12"/>
        <end position="30"/>
    </location>
</feature>
<evidence type="ECO:0000313" key="11">
    <source>
        <dbReference type="EMBL" id="PKG22381.1"/>
    </source>
</evidence>
<feature type="transmembrane region" description="Helical" evidence="9">
    <location>
        <begin position="90"/>
        <end position="109"/>
    </location>
</feature>
<dbReference type="Pfam" id="PF02518">
    <property type="entry name" value="HATPase_c"/>
    <property type="match status" value="1"/>
</dbReference>
<dbReference type="SMART" id="SM00387">
    <property type="entry name" value="HATPase_c"/>
    <property type="match status" value="1"/>
</dbReference>
<dbReference type="PANTHER" id="PTHR44936">
    <property type="entry name" value="SENSOR PROTEIN CREC"/>
    <property type="match status" value="1"/>
</dbReference>
<dbReference type="EMBL" id="PISE01000043">
    <property type="protein sequence ID" value="PKG22381.1"/>
    <property type="molecule type" value="Genomic_DNA"/>
</dbReference>
<keyword evidence="7 11" id="KW-0067">ATP-binding</keyword>
<feature type="transmembrane region" description="Helical" evidence="9">
    <location>
        <begin position="36"/>
        <end position="52"/>
    </location>
</feature>
<protein>
    <recommendedName>
        <fullName evidence="2">histidine kinase</fullName>
        <ecNumber evidence="2">2.7.13.3</ecNumber>
    </recommendedName>
</protein>
<dbReference type="InterPro" id="IPR003594">
    <property type="entry name" value="HATPase_dom"/>
</dbReference>
<evidence type="ECO:0000259" key="10">
    <source>
        <dbReference type="PROSITE" id="PS50109"/>
    </source>
</evidence>
<dbReference type="OrthoDB" id="1674512at2"/>
<keyword evidence="5" id="KW-0547">Nucleotide-binding</keyword>
<keyword evidence="8" id="KW-0902">Two-component regulatory system</keyword>
<reference evidence="11 12" key="1">
    <citation type="journal article" date="2003" name="Int. J. Syst. Evol. Microbiol.">
        <title>Bacillus nealsonii sp. nov., isolated from a spacecraft-assembly facility, whose spores are gamma-radiation resistant.</title>
        <authorList>
            <person name="Venkateswaran K."/>
            <person name="Kempf M."/>
            <person name="Chen F."/>
            <person name="Satomi M."/>
            <person name="Nicholson W."/>
            <person name="Kern R."/>
        </authorList>
    </citation>
    <scope>NUCLEOTIDE SEQUENCE [LARGE SCALE GENOMIC DNA]</scope>
    <source>
        <strain evidence="11 12">FO-92</strain>
    </source>
</reference>
<dbReference type="SUPFAM" id="SSF55874">
    <property type="entry name" value="ATPase domain of HSP90 chaperone/DNA topoisomerase II/histidine kinase"/>
    <property type="match status" value="1"/>
</dbReference>
<dbReference type="PANTHER" id="PTHR44936:SF9">
    <property type="entry name" value="SENSOR PROTEIN CREC"/>
    <property type="match status" value="1"/>
</dbReference>
<sequence length="434" mass="50150">MKLHKLLQSNTIIIILMVIMVPIAGEFKFFPLNDQFRVSFGPTIFFFLLLFLNQNKILIAGIMTSLSIVLFRLILDWFQWNPYIFTDSFYVRLPACFYYFTYALFFYLLKVKKFQHQVLMIGLFGICLELISQVAELTVQYYIVGAKIEGGSIFQISIIAVFRSFFVVSFYSMFVIYEAKIREEEIKRKNDHLLLLLSNLYEESIHVKKTLKNVEVITQESYELYRSLKKGMLSDQEAKKLSYTALKIAGDIHDIKKDNQRIYAGISKLITSEKFSEYMHLKDLLHIIIKSNDRYAESLGKQINFSLELDVSDDLYEAYFLLSILNNLVANSIEAIEHTGEITISAYEKSEEKEWIRLEVMDTGMGIEDKYNELIYKPGFSLKFNGEGISSTGIGLSYSKEMIVGYGGKIAHAVIPNEGTKFMIELPKECLIKE</sequence>
<dbReference type="AlphaFoldDB" id="A0A2N0YYP8"/>
<comment type="catalytic activity">
    <reaction evidence="1">
        <text>ATP + protein L-histidine = ADP + protein N-phospho-L-histidine.</text>
        <dbReference type="EC" id="2.7.13.3"/>
    </reaction>
</comment>
<evidence type="ECO:0000256" key="2">
    <source>
        <dbReference type="ARBA" id="ARBA00012438"/>
    </source>
</evidence>
<dbReference type="PROSITE" id="PS50109">
    <property type="entry name" value="HIS_KIN"/>
    <property type="match status" value="1"/>
</dbReference>
<feature type="domain" description="Histidine kinase" evidence="10">
    <location>
        <begin position="255"/>
        <end position="430"/>
    </location>
</feature>
<keyword evidence="9" id="KW-0472">Membrane</keyword>
<dbReference type="Gene3D" id="3.30.565.10">
    <property type="entry name" value="Histidine kinase-like ATPase, C-terminal domain"/>
    <property type="match status" value="1"/>
</dbReference>
<feature type="transmembrane region" description="Helical" evidence="9">
    <location>
        <begin position="156"/>
        <end position="179"/>
    </location>
</feature>
<evidence type="ECO:0000256" key="1">
    <source>
        <dbReference type="ARBA" id="ARBA00000085"/>
    </source>
</evidence>
<keyword evidence="9" id="KW-1133">Transmembrane helix</keyword>
<gene>
    <name evidence="11" type="ORF">CWS01_17350</name>
</gene>
<evidence type="ECO:0000256" key="7">
    <source>
        <dbReference type="ARBA" id="ARBA00022840"/>
    </source>
</evidence>
<evidence type="ECO:0000256" key="9">
    <source>
        <dbReference type="SAM" id="Phobius"/>
    </source>
</evidence>
<dbReference type="GO" id="GO:0000160">
    <property type="term" value="P:phosphorelay signal transduction system"/>
    <property type="evidence" value="ECO:0007669"/>
    <property type="project" value="UniProtKB-KW"/>
</dbReference>
<keyword evidence="6" id="KW-0418">Kinase</keyword>
<evidence type="ECO:0000256" key="6">
    <source>
        <dbReference type="ARBA" id="ARBA00022777"/>
    </source>
</evidence>
<dbReference type="EC" id="2.7.13.3" evidence="2"/>
<evidence type="ECO:0000256" key="5">
    <source>
        <dbReference type="ARBA" id="ARBA00022741"/>
    </source>
</evidence>
<dbReference type="InterPro" id="IPR004358">
    <property type="entry name" value="Sig_transdc_His_kin-like_C"/>
</dbReference>
<dbReference type="Proteomes" id="UP000233375">
    <property type="component" value="Unassembled WGS sequence"/>
</dbReference>
<feature type="transmembrane region" description="Helical" evidence="9">
    <location>
        <begin position="121"/>
        <end position="144"/>
    </location>
</feature>
<dbReference type="InterPro" id="IPR050980">
    <property type="entry name" value="2C_sensor_his_kinase"/>
</dbReference>
<keyword evidence="4" id="KW-0808">Transferase</keyword>
<comment type="caution">
    <text evidence="11">The sequence shown here is derived from an EMBL/GenBank/DDBJ whole genome shotgun (WGS) entry which is preliminary data.</text>
</comment>
<dbReference type="InterPro" id="IPR005467">
    <property type="entry name" value="His_kinase_dom"/>
</dbReference>
<evidence type="ECO:0000256" key="8">
    <source>
        <dbReference type="ARBA" id="ARBA00023012"/>
    </source>
</evidence>